<reference evidence="2 3" key="1">
    <citation type="journal article" date="2010" name="J. Bacteriol.">
        <title>The complete genome sequence of Croceibacter atlanticus HTCC2559T.</title>
        <authorList>
            <person name="Oh H.M."/>
            <person name="Kang I."/>
            <person name="Ferriera S."/>
            <person name="Giovannoni S.J."/>
            <person name="Cho J.C."/>
        </authorList>
    </citation>
    <scope>NUCLEOTIDE SEQUENCE [LARGE SCALE GENOMIC DNA]</scope>
    <source>
        <strain evidence="3">ATCC BAA-628 / HTCC2559 / KCTC 12090</strain>
    </source>
</reference>
<dbReference type="STRING" id="216432.CA2559_04985"/>
<dbReference type="AlphaFoldDB" id="A3U769"/>
<keyword evidence="1" id="KW-1133">Transmembrane helix</keyword>
<proteinExistence type="predicted"/>
<protein>
    <recommendedName>
        <fullName evidence="4">Bacterial Pleckstrin homology domain-containing protein</fullName>
    </recommendedName>
</protein>
<keyword evidence="1" id="KW-0812">Transmembrane</keyword>
<dbReference type="GeneID" id="89452789"/>
<evidence type="ECO:0000256" key="1">
    <source>
        <dbReference type="SAM" id="Phobius"/>
    </source>
</evidence>
<evidence type="ECO:0000313" key="2">
    <source>
        <dbReference type="EMBL" id="EAP88086.1"/>
    </source>
</evidence>
<evidence type="ECO:0008006" key="4">
    <source>
        <dbReference type="Google" id="ProtNLM"/>
    </source>
</evidence>
<gene>
    <name evidence="2" type="ordered locus">CA2559_04985</name>
</gene>
<accession>A3U769</accession>
<dbReference type="RefSeq" id="WP_013186762.1">
    <property type="nucleotide sequence ID" value="NC_014230.1"/>
</dbReference>
<dbReference type="OrthoDB" id="582675at2"/>
<name>A3U769_CROAH</name>
<evidence type="ECO:0000313" key="3">
    <source>
        <dbReference type="Proteomes" id="UP000002297"/>
    </source>
</evidence>
<dbReference type="EMBL" id="CP002046">
    <property type="protein sequence ID" value="EAP88086.1"/>
    <property type="molecule type" value="Genomic_DNA"/>
</dbReference>
<dbReference type="eggNOG" id="ENOG5032Y0V">
    <property type="taxonomic scope" value="Bacteria"/>
</dbReference>
<keyword evidence="1" id="KW-0472">Membrane</keyword>
<feature type="transmembrane region" description="Helical" evidence="1">
    <location>
        <begin position="12"/>
        <end position="30"/>
    </location>
</feature>
<dbReference type="HOGENOM" id="CLU_112305_0_0_10"/>
<dbReference type="Proteomes" id="UP000002297">
    <property type="component" value="Chromosome"/>
</dbReference>
<organism evidence="2 3">
    <name type="scientific">Croceibacter atlanticus (strain ATCC BAA-628 / JCM 21780 / CIP 108009 / IAM 15332 / KCTC 12090 / HTCC2559)</name>
    <dbReference type="NCBI Taxonomy" id="216432"/>
    <lineage>
        <taxon>Bacteria</taxon>
        <taxon>Pseudomonadati</taxon>
        <taxon>Bacteroidota</taxon>
        <taxon>Flavobacteriia</taxon>
        <taxon>Flavobacteriales</taxon>
        <taxon>Flavobacteriaceae</taxon>
        <taxon>Croceibacter</taxon>
    </lineage>
</organism>
<dbReference type="KEGG" id="cat:CA2559_04985"/>
<sequence>MVFNEHQNFNQWWLWAILLVISVVFGYAIIQQEVFETPFGDKPAPTWVLILIVVLFGGLGLLLKVFTLKTKINSEEISFSFKPLVSRKYTWSEIKTIKVIDYGFVGGWGIRLATKYGTVYNIKGSKGLQVTLINKKQFVIGTQKPEVLKAYLIRLSETNTVVKSSLHNL</sequence>
<feature type="transmembrane region" description="Helical" evidence="1">
    <location>
        <begin position="46"/>
        <end position="66"/>
    </location>
</feature>
<keyword evidence="3" id="KW-1185">Reference proteome</keyword>